<dbReference type="InterPro" id="IPR010146">
    <property type="entry name" value="CRISPR-assoc_prot_Csn2-typ"/>
</dbReference>
<gene>
    <name evidence="1" type="primary">csn2</name>
    <name evidence="1" type="ORF">FO435_06820</name>
</gene>
<dbReference type="Gene3D" id="3.40.50.11940">
    <property type="match status" value="2"/>
</dbReference>
<dbReference type="InterPro" id="IPR038600">
    <property type="entry name" value="Csn2_sf"/>
</dbReference>
<dbReference type="Proteomes" id="UP000320012">
    <property type="component" value="Unassembled WGS sequence"/>
</dbReference>
<dbReference type="EMBL" id="VNHC01000002">
    <property type="protein sequence ID" value="TVV27617.1"/>
    <property type="molecule type" value="Genomic_DNA"/>
</dbReference>
<reference evidence="1 2" key="1">
    <citation type="submission" date="2019-07" db="EMBL/GenBank/DDBJ databases">
        <title>Genome sequence of Weissella cibaria GK1.</title>
        <authorList>
            <person name="Choi H.-J."/>
        </authorList>
    </citation>
    <scope>NUCLEOTIDE SEQUENCE [LARGE SCALE GENOMIC DNA]</scope>
    <source>
        <strain evidence="1 2">GK1</strain>
    </source>
</reference>
<protein>
    <submittedName>
        <fullName evidence="1">Type II-A CRISPR-associated protein Csn2</fullName>
    </submittedName>
</protein>
<organism evidence="1 2">
    <name type="scientific">Weissella cibaria</name>
    <dbReference type="NCBI Taxonomy" id="137591"/>
    <lineage>
        <taxon>Bacteria</taxon>
        <taxon>Bacillati</taxon>
        <taxon>Bacillota</taxon>
        <taxon>Bacilli</taxon>
        <taxon>Lactobacillales</taxon>
        <taxon>Lactobacillaceae</taxon>
        <taxon>Weissella</taxon>
    </lineage>
</organism>
<dbReference type="NCBIfam" id="TIGR01866">
    <property type="entry name" value="cas_Csn2"/>
    <property type="match status" value="1"/>
</dbReference>
<proteinExistence type="predicted"/>
<name>A0A9Q8JHU2_9LACO</name>
<sequence>MRMFSLNFDFLDEPIKLEGFTELVIENRTVFTKVVQALYEYSDYEDYIQIFNEDYQALKANELMLVNDVLGFDINSATTLKLVYQDIIGQINDKPEVKSKIESYLNQAIQIIKDELVEFEIDLVSDEILLTEALKSLGVKIEIVSDTIFERFFEIIQVFKYLKAKELLVVINAGVYFSKSEIAAIAEYTELQNMNMLMINSAKYEGVKSRYVLDEDFVIMHEHMV</sequence>
<comment type="caution">
    <text evidence="1">The sequence shown here is derived from an EMBL/GenBank/DDBJ whole genome shotgun (WGS) entry which is preliminary data.</text>
</comment>
<evidence type="ECO:0000313" key="1">
    <source>
        <dbReference type="EMBL" id="TVV27617.1"/>
    </source>
</evidence>
<dbReference type="AlphaFoldDB" id="A0A9Q8JHU2"/>
<dbReference type="Pfam" id="PF09711">
    <property type="entry name" value="Cas_Csn2"/>
    <property type="match status" value="1"/>
</dbReference>
<evidence type="ECO:0000313" key="2">
    <source>
        <dbReference type="Proteomes" id="UP000320012"/>
    </source>
</evidence>
<accession>A0A9Q8JHU2</accession>